<gene>
    <name evidence="2" type="ORF">OCV65_05385</name>
</gene>
<dbReference type="CDD" id="cd06260">
    <property type="entry name" value="DUF820-like"/>
    <property type="match status" value="1"/>
</dbReference>
<dbReference type="InterPro" id="IPR001387">
    <property type="entry name" value="Cro/C1-type_HTH"/>
</dbReference>
<dbReference type="SMART" id="SM00530">
    <property type="entry name" value="HTH_XRE"/>
    <property type="match status" value="1"/>
</dbReference>
<evidence type="ECO:0000313" key="2">
    <source>
        <dbReference type="EMBL" id="MCU6699670.1"/>
    </source>
</evidence>
<dbReference type="SUPFAM" id="SSF52980">
    <property type="entry name" value="Restriction endonuclease-like"/>
    <property type="match status" value="1"/>
</dbReference>
<dbReference type="Gene3D" id="3.90.1570.10">
    <property type="entry name" value="tt1808, chain A"/>
    <property type="match status" value="1"/>
</dbReference>
<dbReference type="RefSeq" id="WP_262581227.1">
    <property type="nucleotide sequence ID" value="NZ_JAOQJV010000004.1"/>
</dbReference>
<proteinExistence type="predicted"/>
<keyword evidence="2" id="KW-0255">Endonuclease</keyword>
<sequence>MYIKSSIEEMKNRKRELGWTNQKLADQAGIPVGTLNKIFSGMTRYPRDKTMNALIQALGMDYYTMGGGIELSMAREQGVYQSGKPERRIPRSAYDALPDELKAELIDGKLYYRRSPSVRHQELLVMLASELMYYMHSHGGGRKVLAAPCNVCLEGDDYTVLQPDIFVAQRKEMLRDGKNCMGAPELIMEIVSAEDSNHEYELKRHKYQSAGVNEYWIIDPAKMRIVVYAEERDALPAIYTFDECVESVLYEGFQVDFSKMKYC</sequence>
<dbReference type="EMBL" id="JAOQJV010000004">
    <property type="protein sequence ID" value="MCU6699670.1"/>
    <property type="molecule type" value="Genomic_DNA"/>
</dbReference>
<dbReference type="PANTHER" id="PTHR34107">
    <property type="entry name" value="SLL0198 PROTEIN-RELATED"/>
    <property type="match status" value="1"/>
</dbReference>
<dbReference type="SUPFAM" id="SSF47413">
    <property type="entry name" value="lambda repressor-like DNA-binding domains"/>
    <property type="match status" value="1"/>
</dbReference>
<dbReference type="Pfam" id="PF01381">
    <property type="entry name" value="HTH_3"/>
    <property type="match status" value="1"/>
</dbReference>
<organism evidence="2 3">
    <name type="scientific">Dorea ammoniilytica</name>
    <dbReference type="NCBI Taxonomy" id="2981788"/>
    <lineage>
        <taxon>Bacteria</taxon>
        <taxon>Bacillati</taxon>
        <taxon>Bacillota</taxon>
        <taxon>Clostridia</taxon>
        <taxon>Lachnospirales</taxon>
        <taxon>Lachnospiraceae</taxon>
        <taxon>Dorea</taxon>
    </lineage>
</organism>
<keyword evidence="2" id="KW-0540">Nuclease</keyword>
<dbReference type="Pfam" id="PF05685">
    <property type="entry name" value="Uma2"/>
    <property type="match status" value="1"/>
</dbReference>
<dbReference type="Proteomes" id="UP001207605">
    <property type="component" value="Unassembled WGS sequence"/>
</dbReference>
<protein>
    <submittedName>
        <fullName evidence="2">Uma2 family endonuclease</fullName>
    </submittedName>
</protein>
<dbReference type="CDD" id="cd00093">
    <property type="entry name" value="HTH_XRE"/>
    <property type="match status" value="1"/>
</dbReference>
<dbReference type="InterPro" id="IPR012296">
    <property type="entry name" value="Nuclease_put_TT1808"/>
</dbReference>
<dbReference type="InterPro" id="IPR010982">
    <property type="entry name" value="Lambda_DNA-bd_dom_sf"/>
</dbReference>
<keyword evidence="3" id="KW-1185">Reference proteome</keyword>
<reference evidence="2 3" key="1">
    <citation type="journal article" date="2021" name="ISME Commun">
        <title>Automated analysis of genomic sequences facilitates high-throughput and comprehensive description of bacteria.</title>
        <authorList>
            <person name="Hitch T.C.A."/>
        </authorList>
    </citation>
    <scope>NUCLEOTIDE SEQUENCE [LARGE SCALE GENOMIC DNA]</scope>
    <source>
        <strain evidence="2 3">Sanger_02</strain>
    </source>
</reference>
<dbReference type="GO" id="GO:0004519">
    <property type="term" value="F:endonuclease activity"/>
    <property type="evidence" value="ECO:0007669"/>
    <property type="project" value="UniProtKB-KW"/>
</dbReference>
<dbReference type="Gene3D" id="1.10.260.40">
    <property type="entry name" value="lambda repressor-like DNA-binding domains"/>
    <property type="match status" value="1"/>
</dbReference>
<dbReference type="InterPro" id="IPR011335">
    <property type="entry name" value="Restrct_endonuc-II-like"/>
</dbReference>
<dbReference type="PANTHER" id="PTHR34107:SF4">
    <property type="entry name" value="SLL1222 PROTEIN"/>
    <property type="match status" value="1"/>
</dbReference>
<accession>A0ABT2S5Z6</accession>
<evidence type="ECO:0000259" key="1">
    <source>
        <dbReference type="PROSITE" id="PS50943"/>
    </source>
</evidence>
<name>A0ABT2S5Z6_9FIRM</name>
<dbReference type="InterPro" id="IPR008538">
    <property type="entry name" value="Uma2"/>
</dbReference>
<comment type="caution">
    <text evidence="2">The sequence shown here is derived from an EMBL/GenBank/DDBJ whole genome shotgun (WGS) entry which is preliminary data.</text>
</comment>
<feature type="domain" description="HTH cro/C1-type" evidence="1">
    <location>
        <begin position="10"/>
        <end position="65"/>
    </location>
</feature>
<dbReference type="PROSITE" id="PS50943">
    <property type="entry name" value="HTH_CROC1"/>
    <property type="match status" value="1"/>
</dbReference>
<keyword evidence="2" id="KW-0378">Hydrolase</keyword>
<evidence type="ECO:0000313" key="3">
    <source>
        <dbReference type="Proteomes" id="UP001207605"/>
    </source>
</evidence>